<feature type="compositionally biased region" description="Polar residues" evidence="1">
    <location>
        <begin position="265"/>
        <end position="275"/>
    </location>
</feature>
<dbReference type="InterPro" id="IPR029063">
    <property type="entry name" value="SAM-dependent_MTases_sf"/>
</dbReference>
<evidence type="ECO:0000259" key="2">
    <source>
        <dbReference type="Pfam" id="PF13679"/>
    </source>
</evidence>
<evidence type="ECO:0000313" key="4">
    <source>
        <dbReference type="RefSeq" id="XP_018024242.1"/>
    </source>
</evidence>
<dbReference type="SUPFAM" id="SSF53335">
    <property type="entry name" value="S-adenosyl-L-methionine-dependent methyltransferases"/>
    <property type="match status" value="1"/>
</dbReference>
<reference evidence="4" key="1">
    <citation type="submission" date="2025-08" db="UniProtKB">
        <authorList>
            <consortium name="RefSeq"/>
        </authorList>
    </citation>
    <scope>IDENTIFICATION</scope>
    <source>
        <tissue evidence="4">Whole organism</tissue>
    </source>
</reference>
<dbReference type="KEGG" id="hazt:108680003"/>
<proteinExistence type="predicted"/>
<feature type="domain" description="Methyltransferase" evidence="2">
    <location>
        <begin position="110"/>
        <end position="386"/>
    </location>
</feature>
<gene>
    <name evidence="4" type="primary">LOC108680003</name>
</gene>
<keyword evidence="3" id="KW-1185">Reference proteome</keyword>
<feature type="compositionally biased region" description="Polar residues" evidence="1">
    <location>
        <begin position="604"/>
        <end position="621"/>
    </location>
</feature>
<feature type="compositionally biased region" description="Polar residues" evidence="1">
    <location>
        <begin position="415"/>
        <end position="427"/>
    </location>
</feature>
<dbReference type="Proteomes" id="UP000694843">
    <property type="component" value="Unplaced"/>
</dbReference>
<dbReference type="InterPro" id="IPR025714">
    <property type="entry name" value="Methyltranfer_dom"/>
</dbReference>
<feature type="region of interest" description="Disordered" evidence="1">
    <location>
        <begin position="251"/>
        <end position="292"/>
    </location>
</feature>
<accession>A0A8B7PF59</accession>
<dbReference type="OrthoDB" id="10258156at2759"/>
<dbReference type="RefSeq" id="XP_018024242.1">
    <property type="nucleotide sequence ID" value="XM_018168753.2"/>
</dbReference>
<dbReference type="Pfam" id="PF13679">
    <property type="entry name" value="Methyltransf_32"/>
    <property type="match status" value="1"/>
</dbReference>
<dbReference type="PANTHER" id="PTHR12496">
    <property type="entry name" value="CGI-41 METHYLTRANSFERASE"/>
    <property type="match status" value="1"/>
</dbReference>
<evidence type="ECO:0000313" key="3">
    <source>
        <dbReference type="Proteomes" id="UP000694843"/>
    </source>
</evidence>
<dbReference type="PANTHER" id="PTHR12496:SF0">
    <property type="entry name" value="METHYLTRANSFERASE DOMAIN-CONTAINING PROTEIN"/>
    <property type="match status" value="1"/>
</dbReference>
<organism evidence="3 4">
    <name type="scientific">Hyalella azteca</name>
    <name type="common">Amphipod</name>
    <dbReference type="NCBI Taxonomy" id="294128"/>
    <lineage>
        <taxon>Eukaryota</taxon>
        <taxon>Metazoa</taxon>
        <taxon>Ecdysozoa</taxon>
        <taxon>Arthropoda</taxon>
        <taxon>Crustacea</taxon>
        <taxon>Multicrustacea</taxon>
        <taxon>Malacostraca</taxon>
        <taxon>Eumalacostraca</taxon>
        <taxon>Peracarida</taxon>
        <taxon>Amphipoda</taxon>
        <taxon>Senticaudata</taxon>
        <taxon>Talitrida</taxon>
        <taxon>Talitroidea</taxon>
        <taxon>Hyalellidae</taxon>
        <taxon>Hyalella</taxon>
    </lineage>
</organism>
<dbReference type="GeneID" id="108680003"/>
<dbReference type="InterPro" id="IPR052220">
    <property type="entry name" value="METTL25"/>
</dbReference>
<feature type="compositionally biased region" description="Basic and acidic residues" evidence="1">
    <location>
        <begin position="281"/>
        <end position="292"/>
    </location>
</feature>
<feature type="region of interest" description="Disordered" evidence="1">
    <location>
        <begin position="391"/>
        <end position="427"/>
    </location>
</feature>
<name>A0A8B7PF59_HYAAZ</name>
<dbReference type="AlphaFoldDB" id="A0A8B7PF59"/>
<feature type="region of interest" description="Disordered" evidence="1">
    <location>
        <begin position="575"/>
        <end position="626"/>
    </location>
</feature>
<sequence length="869" mass="94860">MVEWNIAEGRRLLERIVDFAAEFSWLYEFHGTQILDSGVLESLPDGWREALSSLTSNQLNGIAECQSQAEFPASLQKFLQSCNELSIHKILPDVQEEELPEWKALGVGEKKRYEVPRLTRLVKHVQTHTKSNVVLDIGCGLGYVDSLLHHDLGARVLGVESEPQRVQSARARQVRLCGRECPHLQYLVWRLEDDKETVLKAGAVAEQLVNASRDALPCLCNVKNNILSNSSSEAEKVVQIPSGTILEDSLVGSNSSTRGKEDKMTVSTASSTGMKSSAAKLESKMSTDEHRSSAEIKKSESYVCLEESSIKVGSSIPAHEGSQNILDSSSEMFFPFSLSSTSSESVTLLGLHACADLSTTMIRVFMCCNRISAMVLLSCCYHKLQATQLNASNSQDSRKASTEDDSETDTDVTHQSETSEGYKSNVSNECTKLDTKSKLFAKHSASNRPQHLKSHMPMTPTNRRISEPDCLFKNFPLSRSLTVLTYQRGFSLSVYGLRLACQEPGARWRNMQAAQHRAHENALLFRAVLDCVCAKNGVYLVKKKRRCAKKEQLSSFESYLGSVLQCYEIKSASAVPKYSSPPHRPAEEDSSSSSSCEDRDCGASASTESSLLGNNSKSSEVPASAVEPNCSVNDHCISSSVDMRSNASDSVGMCSSASSSVGMRSNATNPAGIHSNATSPVGMCSEAPSSGKDQHQEGVFFLPEKASSEVTLDRNGSKSILTEQVLRQEKSNQSENEIPADDFPVDDSLAAKLKRFEDSINSKKSSQKSSLSGVSGAKSVDPKTLFSGEITLSRLMPALRECYSRHQHLGPLLEAVTGLQLAMQGVLEALVLLDRVLYALESKFCSSVQLIKVFDAAVSPRCAALVLYK</sequence>
<protein>
    <submittedName>
        <fullName evidence="4">Uncharacterized protein LOC108680003</fullName>
    </submittedName>
</protein>
<dbReference type="Gene3D" id="3.40.50.150">
    <property type="entry name" value="Vaccinia Virus protein VP39"/>
    <property type="match status" value="1"/>
</dbReference>
<dbReference type="CDD" id="cd02440">
    <property type="entry name" value="AdoMet_MTases"/>
    <property type="match status" value="1"/>
</dbReference>
<evidence type="ECO:0000256" key="1">
    <source>
        <dbReference type="SAM" id="MobiDB-lite"/>
    </source>
</evidence>